<name>A0A5D0UCQ6_9ACTN</name>
<proteinExistence type="predicted"/>
<sequence>MIHKYYRANGKPDWGRWVMECDSCHTCAYLLGNDNPHWLVSAWPDMNIYCPACFNTWADLIIASALHCPDCQCIDLRIWPCNSDAAPEDQHPGLVDCAYCGAILIIVEPPCWFPLDQDDDQ</sequence>
<dbReference type="Proteomes" id="UP000322634">
    <property type="component" value="Unassembled WGS sequence"/>
</dbReference>
<dbReference type="AlphaFoldDB" id="A0A5D0UCQ6"/>
<accession>A0A5D0UCQ6</accession>
<gene>
    <name evidence="1" type="ORF">FXF65_10790</name>
</gene>
<organism evidence="1 2">
    <name type="scientific">Actinomadura syzygii</name>
    <dbReference type="NCBI Taxonomy" id="1427538"/>
    <lineage>
        <taxon>Bacteria</taxon>
        <taxon>Bacillati</taxon>
        <taxon>Actinomycetota</taxon>
        <taxon>Actinomycetes</taxon>
        <taxon>Streptosporangiales</taxon>
        <taxon>Thermomonosporaceae</taxon>
        <taxon>Actinomadura</taxon>
    </lineage>
</organism>
<dbReference type="OrthoDB" id="3473275at2"/>
<protein>
    <submittedName>
        <fullName evidence="1">Uncharacterized protein</fullName>
    </submittedName>
</protein>
<reference evidence="1 2" key="1">
    <citation type="submission" date="2019-08" db="EMBL/GenBank/DDBJ databases">
        <title>Actinomadura sp. nov. CYP1-5 isolated from mountain soil.</title>
        <authorList>
            <person name="Songsumanus A."/>
            <person name="Kuncharoen N."/>
            <person name="Kudo T."/>
            <person name="Yuki M."/>
            <person name="Igarashi Y."/>
            <person name="Tanasupawat S."/>
        </authorList>
    </citation>
    <scope>NUCLEOTIDE SEQUENCE [LARGE SCALE GENOMIC DNA]</scope>
    <source>
        <strain evidence="1 2">GKU157</strain>
    </source>
</reference>
<evidence type="ECO:0000313" key="1">
    <source>
        <dbReference type="EMBL" id="TYC15824.1"/>
    </source>
</evidence>
<dbReference type="RefSeq" id="WP_148349620.1">
    <property type="nucleotide sequence ID" value="NZ_JBHSBF010000009.1"/>
</dbReference>
<comment type="caution">
    <text evidence="1">The sequence shown here is derived from an EMBL/GenBank/DDBJ whole genome shotgun (WGS) entry which is preliminary data.</text>
</comment>
<keyword evidence="2" id="KW-1185">Reference proteome</keyword>
<evidence type="ECO:0000313" key="2">
    <source>
        <dbReference type="Proteomes" id="UP000322634"/>
    </source>
</evidence>
<dbReference type="EMBL" id="VSFF01000004">
    <property type="protein sequence ID" value="TYC15824.1"/>
    <property type="molecule type" value="Genomic_DNA"/>
</dbReference>